<dbReference type="eggNOG" id="COG2091">
    <property type="taxonomic scope" value="Bacteria"/>
</dbReference>
<dbReference type="Proteomes" id="UP000000852">
    <property type="component" value="Chromosome"/>
</dbReference>
<keyword evidence="4" id="KW-1185">Reference proteome</keyword>
<dbReference type="InterPro" id="IPR037143">
    <property type="entry name" value="4-PPantetheinyl_Trfase_dom_sf"/>
</dbReference>
<dbReference type="InterPro" id="IPR008278">
    <property type="entry name" value="4-PPantetheinyl_Trfase_dom"/>
</dbReference>
<reference evidence="3 4" key="1">
    <citation type="journal article" date="2009" name="Stand. Genomic Sci.">
        <title>Complete genome sequence of Pedobacter heparinus type strain (HIM 762-3).</title>
        <authorList>
            <person name="Han C."/>
            <person name="Spring S."/>
            <person name="Lapidus A."/>
            <person name="Del Rio T.G."/>
            <person name="Tice H."/>
            <person name="Copeland A."/>
            <person name="Cheng J.F."/>
            <person name="Lucas S."/>
            <person name="Chen F."/>
            <person name="Nolan M."/>
            <person name="Bruce D."/>
            <person name="Goodwin L."/>
            <person name="Pitluck S."/>
            <person name="Ivanova N."/>
            <person name="Mavromatis K."/>
            <person name="Mikhailova N."/>
            <person name="Pati A."/>
            <person name="Chen A."/>
            <person name="Palaniappan K."/>
            <person name="Land M."/>
            <person name="Hauser L."/>
            <person name="Chang Y.J."/>
            <person name="Jeffries C.C."/>
            <person name="Saunders E."/>
            <person name="Chertkov O."/>
            <person name="Brettin T."/>
            <person name="Goker M."/>
            <person name="Rohde M."/>
            <person name="Bristow J."/>
            <person name="Eisen J.A."/>
            <person name="Markowitz V."/>
            <person name="Hugenholtz P."/>
            <person name="Kyrpides N.C."/>
            <person name="Klenk H.P."/>
            <person name="Detter J.C."/>
        </authorList>
    </citation>
    <scope>NUCLEOTIDE SEQUENCE [LARGE SCALE GENOMIC DNA]</scope>
    <source>
        <strain evidence="4">ATCC 13125 / DSM 2366 / CIP 104194 / JCM 7457 / NBRC 12017 / NCIMB 9290 / NRRL B-14731 / HIM 762-3</strain>
    </source>
</reference>
<evidence type="ECO:0000313" key="3">
    <source>
        <dbReference type="EMBL" id="ACU03851.1"/>
    </source>
</evidence>
<dbReference type="GO" id="GO:0008897">
    <property type="term" value="F:holo-[acyl-carrier-protein] synthase activity"/>
    <property type="evidence" value="ECO:0007669"/>
    <property type="project" value="InterPro"/>
</dbReference>
<dbReference type="GO" id="GO:0000287">
    <property type="term" value="F:magnesium ion binding"/>
    <property type="evidence" value="ECO:0007669"/>
    <property type="project" value="InterPro"/>
</dbReference>
<accession>C6XUK1</accession>
<dbReference type="HOGENOM" id="CLU_120497_0_0_10"/>
<dbReference type="SUPFAM" id="SSF56214">
    <property type="entry name" value="4'-phosphopantetheinyl transferase"/>
    <property type="match status" value="1"/>
</dbReference>
<proteinExistence type="predicted"/>
<evidence type="ECO:0000313" key="4">
    <source>
        <dbReference type="Proteomes" id="UP000000852"/>
    </source>
</evidence>
<sequence>MIGNDIVDLEQAKKESNWKRKGYLEKIFTPGERFLISAAKDAEMMVWLLWTMKESAYKIFSRENKIRVFAPAAIVCNNLIIHKKTATGNVWYQEQSYFTKTSITERYVHTLAAADASLLQKIRYKISSYDACDSSYRATNPGSVSHHGIYLALAYL</sequence>
<protein>
    <submittedName>
        <fullName evidence="3">4'-phosphopantetheinyl transferase</fullName>
    </submittedName>
</protein>
<dbReference type="AlphaFoldDB" id="C6XUK1"/>
<gene>
    <name evidence="3" type="ordered locus">Phep_1638</name>
</gene>
<dbReference type="OrthoDB" id="663853at2"/>
<dbReference type="EMBL" id="CP001681">
    <property type="protein sequence ID" value="ACU03851.1"/>
    <property type="molecule type" value="Genomic_DNA"/>
</dbReference>
<dbReference type="KEGG" id="phe:Phep_1638"/>
<dbReference type="Pfam" id="PF01648">
    <property type="entry name" value="ACPS"/>
    <property type="match status" value="1"/>
</dbReference>
<feature type="domain" description="4'-phosphopantetheinyl transferase" evidence="2">
    <location>
        <begin position="2"/>
        <end position="66"/>
    </location>
</feature>
<evidence type="ECO:0000256" key="1">
    <source>
        <dbReference type="ARBA" id="ARBA00022679"/>
    </source>
</evidence>
<name>C6XUK1_PEDHD</name>
<keyword evidence="1 3" id="KW-0808">Transferase</keyword>
<dbReference type="Gene3D" id="3.90.470.20">
    <property type="entry name" value="4'-phosphopantetheinyl transferase domain"/>
    <property type="match status" value="1"/>
</dbReference>
<dbReference type="RefSeq" id="WP_015807465.1">
    <property type="nucleotide sequence ID" value="NC_013061.1"/>
</dbReference>
<evidence type="ECO:0000259" key="2">
    <source>
        <dbReference type="Pfam" id="PF01648"/>
    </source>
</evidence>
<organism evidence="3 4">
    <name type="scientific">Pedobacter heparinus (strain ATCC 13125 / DSM 2366 / CIP 104194 / JCM 7457 / NBRC 12017 / NCIMB 9290 / NRRL B-14731 / HIM 762-3)</name>
    <dbReference type="NCBI Taxonomy" id="485917"/>
    <lineage>
        <taxon>Bacteria</taxon>
        <taxon>Pseudomonadati</taxon>
        <taxon>Bacteroidota</taxon>
        <taxon>Sphingobacteriia</taxon>
        <taxon>Sphingobacteriales</taxon>
        <taxon>Sphingobacteriaceae</taxon>
        <taxon>Pedobacter</taxon>
    </lineage>
</organism>
<dbReference type="STRING" id="485917.Phep_1638"/>